<keyword evidence="4 8" id="KW-0378">Hydrolase</keyword>
<dbReference type="SUPFAM" id="SSF52279">
    <property type="entry name" value="Beta-D-glucan exohydrolase, C-terminal domain"/>
    <property type="match status" value="1"/>
</dbReference>
<dbReference type="AlphaFoldDB" id="D8QGE4"/>
<dbReference type="eggNOG" id="ENOG502RVG0">
    <property type="taxonomic scope" value="Eukaryota"/>
</dbReference>
<dbReference type="EMBL" id="GL377311">
    <property type="protein sequence ID" value="EFI93577.1"/>
    <property type="molecule type" value="Genomic_DNA"/>
</dbReference>
<keyword evidence="9" id="KW-1185">Reference proteome</keyword>
<dbReference type="Gene3D" id="2.60.40.10">
    <property type="entry name" value="Immunoglobulins"/>
    <property type="match status" value="1"/>
</dbReference>
<dbReference type="InterPro" id="IPR017853">
    <property type="entry name" value="GH"/>
</dbReference>
<evidence type="ECO:0000256" key="1">
    <source>
        <dbReference type="ARBA" id="ARBA00000448"/>
    </source>
</evidence>
<dbReference type="SUPFAM" id="SSF51445">
    <property type="entry name" value="(Trans)glycosidases"/>
    <property type="match status" value="1"/>
</dbReference>
<accession>D8QGE4</accession>
<evidence type="ECO:0000259" key="7">
    <source>
        <dbReference type="PROSITE" id="PS51820"/>
    </source>
</evidence>
<dbReference type="Pfam" id="PF14310">
    <property type="entry name" value="Fn3-like"/>
    <property type="match status" value="1"/>
</dbReference>
<dbReference type="Pfam" id="PF00933">
    <property type="entry name" value="Glyco_hydro_3"/>
    <property type="match status" value="1"/>
</dbReference>
<comment type="catalytic activity">
    <reaction evidence="1">
        <text>Hydrolysis of terminal, non-reducing beta-D-glucosyl residues with release of beta-D-glucose.</text>
        <dbReference type="EC" id="3.2.1.21"/>
    </reaction>
</comment>
<dbReference type="EC" id="3.2.1.21" evidence="3"/>
<dbReference type="VEuPathDB" id="FungiDB:SCHCODRAFT_02514146"/>
<name>D8QGE4_SCHCM</name>
<comment type="similarity">
    <text evidence="2">Belongs to the glycosyl hydrolase 3 family.</text>
</comment>
<dbReference type="InterPro" id="IPR036881">
    <property type="entry name" value="Glyco_hydro_3_C_sf"/>
</dbReference>
<evidence type="ECO:0000256" key="4">
    <source>
        <dbReference type="ARBA" id="ARBA00022801"/>
    </source>
</evidence>
<dbReference type="GO" id="GO:0008422">
    <property type="term" value="F:beta-glucosidase activity"/>
    <property type="evidence" value="ECO:0007669"/>
    <property type="project" value="UniProtKB-EC"/>
</dbReference>
<dbReference type="OMA" id="GVIHDWY"/>
<sequence>MLGRLLAACIFVRASVSALQYSYTSTAFDSSACATPDNVLECGDREVMQRRADRDAFLDALIADMSVEELSHQLHLMFSDNVIGPKSELELYDSALAPYPNYTFGSIHDFYPTDKAQYNELQALNLNRSAKSIPFMQLAECLHGVGSFKQSMFPVPLAMAASWDPDAVYSVGRAIGKEARSVGIHACLAPVLDLGKEPRWGRTQEAWGEDHVLTSHMGVAFAGGLSKNGSWSDPDAVVPVVKHFAAHGSPRGGINAAPFMGRGLRQVMQEMFVPFKAAFDLGGAHGVMMAYHELDEIPAHVHPMLYAALEEWGFNGMAMLYKRHTVTTSDADTMQQYLNAGGMIQYYDFSLATWRNTLIDLVSNGTLPLSVLQERVKRVLGVKYDLGLFDNPYVPDDINATALVEDHIPLTLEMAQKSLVLLENKNETLPLDIKGSGIKKIALVGPFADTLNYGGYSGPWGMNPNDRGITLREGILSYLNDSVELVTTWGAESWLYHAQYSIPAYAYTDLTGTAGGLTASYYADPDANFSEATPAFTHSPQTPNRDWGLYPPLGLSSNNFSVVWEGSLTVPTLGVPSVSGWLGAAVSPNISAEVYIDGVSIASSPATPAGSTLSNIESYVWVQQNATIAPAGGAEFTFESERTYAVRVELRVWNLAQKIENVNSVNAHIELWWNLAGKEGDGVQQAVQAAEGADLVVLAVGANWNSDGESGDRATLGLSPNQTALADAMFDLGIPVVIVLQGGRPFAIPEYYDKSAAVVNAFFPGQSGGQAIADALFGTVTPGGRVPISVPYNDQQLPVYYNDKYTARAKNYTDVYSYAKYPFGYGLSYTTFTRSNFNATSATFSSGDTITFHVDVTNTGKYPGSEVVQVYLLVRRSTIVRPQKQLVAFARVYLDVGETRTVEMQLEVDRYLPIVDRTWKWVLEEGDYTFALLDHGGYDADTSTNITIACV</sequence>
<dbReference type="GO" id="GO:0005975">
    <property type="term" value="P:carbohydrate metabolic process"/>
    <property type="evidence" value="ECO:0007669"/>
    <property type="project" value="InterPro"/>
</dbReference>
<dbReference type="Proteomes" id="UP000007431">
    <property type="component" value="Unassembled WGS sequence"/>
</dbReference>
<evidence type="ECO:0000256" key="3">
    <source>
        <dbReference type="ARBA" id="ARBA00012744"/>
    </source>
</evidence>
<feature type="chain" id="PRO_5003120829" description="beta-glucosidase" evidence="6">
    <location>
        <begin position="19"/>
        <end position="951"/>
    </location>
</feature>
<dbReference type="PANTHER" id="PTHR42715:SF10">
    <property type="entry name" value="BETA-GLUCOSIDASE"/>
    <property type="match status" value="1"/>
</dbReference>
<dbReference type="PROSITE" id="PS51820">
    <property type="entry name" value="PA14"/>
    <property type="match status" value="1"/>
</dbReference>
<dbReference type="SMART" id="SM01217">
    <property type="entry name" value="Fn3_like"/>
    <property type="match status" value="1"/>
</dbReference>
<organism evidence="9">
    <name type="scientific">Schizophyllum commune (strain H4-8 / FGSC 9210)</name>
    <name type="common">Split gill fungus</name>
    <dbReference type="NCBI Taxonomy" id="578458"/>
    <lineage>
        <taxon>Eukaryota</taxon>
        <taxon>Fungi</taxon>
        <taxon>Dikarya</taxon>
        <taxon>Basidiomycota</taxon>
        <taxon>Agaricomycotina</taxon>
        <taxon>Agaricomycetes</taxon>
        <taxon>Agaricomycetidae</taxon>
        <taxon>Agaricales</taxon>
        <taxon>Schizophyllaceae</taxon>
        <taxon>Schizophyllum</taxon>
    </lineage>
</organism>
<evidence type="ECO:0000256" key="6">
    <source>
        <dbReference type="SAM" id="SignalP"/>
    </source>
</evidence>
<dbReference type="InterPro" id="IPR036962">
    <property type="entry name" value="Glyco_hydro_3_N_sf"/>
</dbReference>
<dbReference type="PRINTS" id="PR00133">
    <property type="entry name" value="GLHYDRLASE3"/>
</dbReference>
<keyword evidence="6" id="KW-0732">Signal</keyword>
<evidence type="ECO:0000313" key="9">
    <source>
        <dbReference type="Proteomes" id="UP000007431"/>
    </source>
</evidence>
<evidence type="ECO:0000313" key="8">
    <source>
        <dbReference type="EMBL" id="EFI93577.1"/>
    </source>
</evidence>
<protein>
    <recommendedName>
        <fullName evidence="3">beta-glucosidase</fullName>
        <ecNumber evidence="3">3.2.1.21</ecNumber>
    </recommendedName>
</protein>
<dbReference type="InterPro" id="IPR037524">
    <property type="entry name" value="PA14/GLEYA"/>
</dbReference>
<feature type="domain" description="PA14" evidence="7">
    <location>
        <begin position="512"/>
        <end position="687"/>
    </location>
</feature>
<evidence type="ECO:0000256" key="2">
    <source>
        <dbReference type="ARBA" id="ARBA00005336"/>
    </source>
</evidence>
<reference evidence="8 9" key="1">
    <citation type="journal article" date="2010" name="Nat. Biotechnol.">
        <title>Genome sequence of the model mushroom Schizophyllum commune.</title>
        <authorList>
            <person name="Ohm R.A."/>
            <person name="de Jong J.F."/>
            <person name="Lugones L.G."/>
            <person name="Aerts A."/>
            <person name="Kothe E."/>
            <person name="Stajich J.E."/>
            <person name="de Vries R.P."/>
            <person name="Record E."/>
            <person name="Levasseur A."/>
            <person name="Baker S.E."/>
            <person name="Bartholomew K.A."/>
            <person name="Coutinho P.M."/>
            <person name="Erdmann S."/>
            <person name="Fowler T.J."/>
            <person name="Gathman A.C."/>
            <person name="Lombard V."/>
            <person name="Henrissat B."/>
            <person name="Knabe N."/>
            <person name="Kuees U."/>
            <person name="Lilly W.W."/>
            <person name="Lindquist E."/>
            <person name="Lucas S."/>
            <person name="Magnuson J.K."/>
            <person name="Piumi F."/>
            <person name="Raudaskoski M."/>
            <person name="Salamov A."/>
            <person name="Schmutz J."/>
            <person name="Schwarze F.W.M.R."/>
            <person name="vanKuyk P.A."/>
            <person name="Horton J.S."/>
            <person name="Grigoriev I.V."/>
            <person name="Woesten H.A.B."/>
        </authorList>
    </citation>
    <scope>NUCLEOTIDE SEQUENCE [LARGE SCALE GENOMIC DNA]</scope>
    <source>
        <strain evidence="9">H4-8 / FGSC 9210</strain>
    </source>
</reference>
<dbReference type="InParanoid" id="D8QGE4"/>
<dbReference type="InterPro" id="IPR002772">
    <property type="entry name" value="Glyco_hydro_3_C"/>
</dbReference>
<dbReference type="InterPro" id="IPR026891">
    <property type="entry name" value="Fn3-like"/>
</dbReference>
<dbReference type="PANTHER" id="PTHR42715">
    <property type="entry name" value="BETA-GLUCOSIDASE"/>
    <property type="match status" value="1"/>
</dbReference>
<keyword evidence="5" id="KW-0326">Glycosidase</keyword>
<feature type="signal peptide" evidence="6">
    <location>
        <begin position="1"/>
        <end position="18"/>
    </location>
</feature>
<dbReference type="Gene3D" id="3.20.20.300">
    <property type="entry name" value="Glycoside hydrolase, family 3, N-terminal domain"/>
    <property type="match status" value="1"/>
</dbReference>
<dbReference type="InterPro" id="IPR050288">
    <property type="entry name" value="Cellulose_deg_GH3"/>
</dbReference>
<evidence type="ECO:0000256" key="5">
    <source>
        <dbReference type="ARBA" id="ARBA00023295"/>
    </source>
</evidence>
<dbReference type="Pfam" id="PF01915">
    <property type="entry name" value="Glyco_hydro_3_C"/>
    <property type="match status" value="1"/>
</dbReference>
<dbReference type="InterPro" id="IPR013783">
    <property type="entry name" value="Ig-like_fold"/>
</dbReference>
<proteinExistence type="inferred from homology"/>
<gene>
    <name evidence="8" type="ORF">SCHCODRAFT_258448</name>
</gene>
<dbReference type="Gene3D" id="3.40.50.1700">
    <property type="entry name" value="Glycoside hydrolase family 3 C-terminal domain"/>
    <property type="match status" value="2"/>
</dbReference>
<dbReference type="HOGENOM" id="CLU_004542_5_1_1"/>
<dbReference type="InterPro" id="IPR001764">
    <property type="entry name" value="Glyco_hydro_3_N"/>
</dbReference>